<dbReference type="Proteomes" id="UP001472677">
    <property type="component" value="Unassembled WGS sequence"/>
</dbReference>
<accession>A0ABR2AHX3</accession>
<protein>
    <submittedName>
        <fullName evidence="2">Uncharacterized protein</fullName>
    </submittedName>
</protein>
<sequence>MRKQPGNMDQKKQHKSGNEMPNTNGNGVIITVYVESSPPLKKFKANPVSKRPKRGQCYDRRARLLAYTRELRSAENFLEENEELKSNMVGLGTEMEVPGHTKKNRDIISGDYSEDEAAMEVPTYSAGGG</sequence>
<comment type="caution">
    <text evidence="2">The sequence shown here is derived from an EMBL/GenBank/DDBJ whole genome shotgun (WGS) entry which is preliminary data.</text>
</comment>
<organism evidence="2 3">
    <name type="scientific">Hibiscus sabdariffa</name>
    <name type="common">roselle</name>
    <dbReference type="NCBI Taxonomy" id="183260"/>
    <lineage>
        <taxon>Eukaryota</taxon>
        <taxon>Viridiplantae</taxon>
        <taxon>Streptophyta</taxon>
        <taxon>Embryophyta</taxon>
        <taxon>Tracheophyta</taxon>
        <taxon>Spermatophyta</taxon>
        <taxon>Magnoliopsida</taxon>
        <taxon>eudicotyledons</taxon>
        <taxon>Gunneridae</taxon>
        <taxon>Pentapetalae</taxon>
        <taxon>rosids</taxon>
        <taxon>malvids</taxon>
        <taxon>Malvales</taxon>
        <taxon>Malvaceae</taxon>
        <taxon>Malvoideae</taxon>
        <taxon>Hibiscus</taxon>
    </lineage>
</organism>
<feature type="region of interest" description="Disordered" evidence="1">
    <location>
        <begin position="93"/>
        <end position="114"/>
    </location>
</feature>
<evidence type="ECO:0000256" key="1">
    <source>
        <dbReference type="SAM" id="MobiDB-lite"/>
    </source>
</evidence>
<gene>
    <name evidence="2" type="ORF">V6N12_038614</name>
</gene>
<name>A0ABR2AHX3_9ROSI</name>
<feature type="region of interest" description="Disordered" evidence="1">
    <location>
        <begin position="1"/>
        <end position="26"/>
    </location>
</feature>
<dbReference type="EMBL" id="JBBPBM010000673">
    <property type="protein sequence ID" value="KAK8492914.1"/>
    <property type="molecule type" value="Genomic_DNA"/>
</dbReference>
<keyword evidence="3" id="KW-1185">Reference proteome</keyword>
<evidence type="ECO:0000313" key="2">
    <source>
        <dbReference type="EMBL" id="KAK8492914.1"/>
    </source>
</evidence>
<evidence type="ECO:0000313" key="3">
    <source>
        <dbReference type="Proteomes" id="UP001472677"/>
    </source>
</evidence>
<reference evidence="2 3" key="1">
    <citation type="journal article" date="2024" name="G3 (Bethesda)">
        <title>Genome assembly of Hibiscus sabdariffa L. provides insights into metabolisms of medicinal natural products.</title>
        <authorList>
            <person name="Kim T."/>
        </authorList>
    </citation>
    <scope>NUCLEOTIDE SEQUENCE [LARGE SCALE GENOMIC DNA]</scope>
    <source>
        <strain evidence="2">TK-2024</strain>
        <tissue evidence="2">Old leaves</tissue>
    </source>
</reference>
<proteinExistence type="predicted"/>